<dbReference type="EMBL" id="SACQ01000001">
    <property type="protein sequence ID" value="RVU32459.1"/>
    <property type="molecule type" value="Genomic_DNA"/>
</dbReference>
<protein>
    <submittedName>
        <fullName evidence="1">Uncharacterized protein</fullName>
    </submittedName>
</protein>
<proteinExistence type="predicted"/>
<dbReference type="Proteomes" id="UP000282818">
    <property type="component" value="Unassembled WGS sequence"/>
</dbReference>
<dbReference type="RefSeq" id="WP_127692628.1">
    <property type="nucleotide sequence ID" value="NZ_SACQ01000001.1"/>
</dbReference>
<organism evidence="1 2">
    <name type="scientific">Neptunomonas marina</name>
    <dbReference type="NCBI Taxonomy" id="1815562"/>
    <lineage>
        <taxon>Bacteria</taxon>
        <taxon>Pseudomonadati</taxon>
        <taxon>Pseudomonadota</taxon>
        <taxon>Gammaproteobacteria</taxon>
        <taxon>Oceanospirillales</taxon>
        <taxon>Oceanospirillaceae</taxon>
        <taxon>Neptunomonas</taxon>
    </lineage>
</organism>
<keyword evidence="2" id="KW-1185">Reference proteome</keyword>
<name>A0A437QDE5_9GAMM</name>
<gene>
    <name evidence="1" type="ORF">EOE65_02080</name>
</gene>
<evidence type="ECO:0000313" key="2">
    <source>
        <dbReference type="Proteomes" id="UP000282818"/>
    </source>
</evidence>
<evidence type="ECO:0000313" key="1">
    <source>
        <dbReference type="EMBL" id="RVU32459.1"/>
    </source>
</evidence>
<comment type="caution">
    <text evidence="1">The sequence shown here is derived from an EMBL/GenBank/DDBJ whole genome shotgun (WGS) entry which is preliminary data.</text>
</comment>
<dbReference type="AlphaFoldDB" id="A0A437QDE5"/>
<accession>A0A437QDE5</accession>
<sequence>MPVQRENAGAEEFMRGTVRSEGDRFYLVPCFSKEQRELRSSSALKARYLEHTPAPGLPIYMELMGAPQSDLSWQVSKVMLAGDTVNACDRALRHVHYRAQGWSPRWLADIGEEQITVSYPKERKTLKFPIDQLDGIQLEWDSRMAGADASHSLQLSLLSQGCTDEQGIWSPWRATMTLDGEVFSGCARAGDVSQRALQGRYSNELDDAMTFVVMDLLPDSRVQMLLDYRNGEPLSVMKGRWELKGNGRLHLFFSERDQQPEQAILILKRGRSGQFVQAGYSDIFGRDSLRLSRSE</sequence>
<reference evidence="1 2" key="1">
    <citation type="submission" date="2019-01" db="EMBL/GenBank/DDBJ databases">
        <authorList>
            <person name="Chen W.-M."/>
        </authorList>
    </citation>
    <scope>NUCLEOTIDE SEQUENCE [LARGE SCALE GENOMIC DNA]</scope>
    <source>
        <strain evidence="1 2">HPM-16</strain>
    </source>
</reference>